<dbReference type="SUPFAM" id="SSF53335">
    <property type="entry name" value="S-adenosyl-L-methionine-dependent methyltransferases"/>
    <property type="match status" value="1"/>
</dbReference>
<dbReference type="InterPro" id="IPR042086">
    <property type="entry name" value="MeTrfase_capping"/>
</dbReference>
<dbReference type="Gene3D" id="1.10.1200.270">
    <property type="entry name" value="Methyltransferase, alpha-helical capping domain"/>
    <property type="match status" value="1"/>
</dbReference>
<keyword evidence="4" id="KW-0460">Magnesium</keyword>
<evidence type="ECO:0000256" key="1">
    <source>
        <dbReference type="ARBA" id="ARBA00022603"/>
    </source>
</evidence>
<evidence type="ECO:0000256" key="3">
    <source>
        <dbReference type="ARBA" id="ARBA00022723"/>
    </source>
</evidence>
<evidence type="ECO:0000256" key="4">
    <source>
        <dbReference type="ARBA" id="ARBA00022842"/>
    </source>
</evidence>
<keyword evidence="2" id="KW-0808">Transferase</keyword>
<dbReference type="Pfam" id="PF03492">
    <property type="entry name" value="Methyltransf_7"/>
    <property type="match status" value="1"/>
</dbReference>
<reference evidence="5" key="1">
    <citation type="submission" date="2021-01" db="UniProtKB">
        <authorList>
            <consortium name="EnsemblPlants"/>
        </authorList>
    </citation>
    <scope>IDENTIFICATION</scope>
</reference>
<proteinExistence type="predicted"/>
<organism evidence="5 6">
    <name type="scientific">Kalanchoe fedtschenkoi</name>
    <name type="common">Lavender scallops</name>
    <name type="synonym">South American air plant</name>
    <dbReference type="NCBI Taxonomy" id="63787"/>
    <lineage>
        <taxon>Eukaryota</taxon>
        <taxon>Viridiplantae</taxon>
        <taxon>Streptophyta</taxon>
        <taxon>Embryophyta</taxon>
        <taxon>Tracheophyta</taxon>
        <taxon>Spermatophyta</taxon>
        <taxon>Magnoliopsida</taxon>
        <taxon>eudicotyledons</taxon>
        <taxon>Gunneridae</taxon>
        <taxon>Pentapetalae</taxon>
        <taxon>Saxifragales</taxon>
        <taxon>Crassulaceae</taxon>
        <taxon>Kalanchoe</taxon>
    </lineage>
</organism>
<evidence type="ECO:0000313" key="5">
    <source>
        <dbReference type="EnsemblPlants" id="Kaladp0024s0955.1.v1.1"/>
    </source>
</evidence>
<dbReference type="AlphaFoldDB" id="A0A7N0T8N0"/>
<dbReference type="InterPro" id="IPR005299">
    <property type="entry name" value="MeTrfase_7"/>
</dbReference>
<sequence>MFSGSIVLTFNTFNGSVRTNISFKIYDVISRILTEMGLIKKSRLGTFNLPCHHASSKQIIKAIFQEGSFEIRRLEIKKTAWNGGTDDEDERASDKNRARGKLVVKYIRAVLKALLVAGFGEGVLDELFGRASVKFTKLMNAQDCQFHNIVVWQTRN</sequence>
<dbReference type="PANTHER" id="PTHR31009">
    <property type="entry name" value="S-ADENOSYL-L-METHIONINE:CARBOXYL METHYLTRANSFERASE FAMILY PROTEIN"/>
    <property type="match status" value="1"/>
</dbReference>
<keyword evidence="6" id="KW-1185">Reference proteome</keyword>
<dbReference type="Proteomes" id="UP000594263">
    <property type="component" value="Unplaced"/>
</dbReference>
<dbReference type="GO" id="GO:0046872">
    <property type="term" value="F:metal ion binding"/>
    <property type="evidence" value="ECO:0007669"/>
    <property type="project" value="UniProtKB-KW"/>
</dbReference>
<accession>A0A7N0T8N0</accession>
<dbReference type="GO" id="GO:0032259">
    <property type="term" value="P:methylation"/>
    <property type="evidence" value="ECO:0007669"/>
    <property type="project" value="UniProtKB-KW"/>
</dbReference>
<evidence type="ECO:0000313" key="6">
    <source>
        <dbReference type="Proteomes" id="UP000594263"/>
    </source>
</evidence>
<name>A0A7N0T8N0_KALFE</name>
<dbReference type="GO" id="GO:0008168">
    <property type="term" value="F:methyltransferase activity"/>
    <property type="evidence" value="ECO:0007669"/>
    <property type="project" value="UniProtKB-KW"/>
</dbReference>
<dbReference type="EnsemblPlants" id="Kaladp0024s0955.1.v1.1">
    <property type="protein sequence ID" value="Kaladp0024s0955.1.v1.1"/>
    <property type="gene ID" value="Kaladp0024s0955.v1.1"/>
</dbReference>
<dbReference type="InterPro" id="IPR029063">
    <property type="entry name" value="SAM-dependent_MTases_sf"/>
</dbReference>
<dbReference type="Gramene" id="Kaladp0024s0955.1.v1.1">
    <property type="protein sequence ID" value="Kaladp0024s0955.1.v1.1"/>
    <property type="gene ID" value="Kaladp0024s0955.v1.1"/>
</dbReference>
<keyword evidence="1" id="KW-0489">Methyltransferase</keyword>
<keyword evidence="3" id="KW-0479">Metal-binding</keyword>
<evidence type="ECO:0000256" key="2">
    <source>
        <dbReference type="ARBA" id="ARBA00022679"/>
    </source>
</evidence>
<protein>
    <submittedName>
        <fullName evidence="5">Uncharacterized protein</fullName>
    </submittedName>
</protein>